<organism evidence="2 3">
    <name type="scientific">Rhizobium loti</name>
    <name type="common">Mesorhizobium loti</name>
    <dbReference type="NCBI Taxonomy" id="381"/>
    <lineage>
        <taxon>Bacteria</taxon>
        <taxon>Pseudomonadati</taxon>
        <taxon>Pseudomonadota</taxon>
        <taxon>Alphaproteobacteria</taxon>
        <taxon>Hyphomicrobiales</taxon>
        <taxon>Phyllobacteriaceae</taxon>
        <taxon>Mesorhizobium</taxon>
    </lineage>
</organism>
<evidence type="ECO:0000313" key="2">
    <source>
        <dbReference type="EMBL" id="KUM26538.1"/>
    </source>
</evidence>
<dbReference type="AlphaFoldDB" id="A0A117N3Q3"/>
<gene>
    <name evidence="2" type="ORF">AU467_21745</name>
</gene>
<protein>
    <submittedName>
        <fullName evidence="2">Uncharacterized protein</fullName>
    </submittedName>
</protein>
<dbReference type="EMBL" id="LPWA01000105">
    <property type="protein sequence ID" value="KUM26538.1"/>
    <property type="molecule type" value="Genomic_DNA"/>
</dbReference>
<proteinExistence type="predicted"/>
<evidence type="ECO:0000256" key="1">
    <source>
        <dbReference type="SAM" id="MobiDB-lite"/>
    </source>
</evidence>
<sequence length="158" mass="17080">MAQCGRDMQSNQCDAGIGEIPSVADQKLSAASDSVSGKFGITNRLNGMVGISSVETETSAQPESGRAIWKAYSAKCASGAPLRSSVPTEGGSSGGALPRRQAMRRMISPSSRKPKDLCSWISSKDVRWLWVLTMTKPSTNWPMKMMPISQWRMIIAQP</sequence>
<comment type="caution">
    <text evidence="2">The sequence shown here is derived from an EMBL/GenBank/DDBJ whole genome shotgun (WGS) entry which is preliminary data.</text>
</comment>
<name>A0A117N3Q3_RHILI</name>
<reference evidence="2 3" key="1">
    <citation type="submission" date="2015-12" db="EMBL/GenBank/DDBJ databases">
        <title>Draft genome sequence of Mesorhizobium sp. UFLA 01-765, a multitolerant efficient symbiont and plant-growth promoting strain isolated from Zn-mining soil using Leucaena leucocephala as a trap plant.</title>
        <authorList>
            <person name="Rangel W.M."/>
            <person name="Thijs S."/>
            <person name="Longatti S.M."/>
            <person name="Moreira F.M."/>
            <person name="Weyens N."/>
            <person name="Vangronsveld J."/>
            <person name="Van Hamme J.D."/>
            <person name="Bottos E.M."/>
            <person name="Rineau F."/>
        </authorList>
    </citation>
    <scope>NUCLEOTIDE SEQUENCE [LARGE SCALE GENOMIC DNA]</scope>
    <source>
        <strain evidence="2 3">UFLA 01-765</strain>
    </source>
</reference>
<feature type="region of interest" description="Disordered" evidence="1">
    <location>
        <begin position="80"/>
        <end position="100"/>
    </location>
</feature>
<evidence type="ECO:0000313" key="3">
    <source>
        <dbReference type="Proteomes" id="UP000053176"/>
    </source>
</evidence>
<dbReference type="Proteomes" id="UP000053176">
    <property type="component" value="Unassembled WGS sequence"/>
</dbReference>
<accession>A0A117N3Q3</accession>